<organism evidence="3 4">
    <name type="scientific">Holdemanella biformis</name>
    <dbReference type="NCBI Taxonomy" id="1735"/>
    <lineage>
        <taxon>Bacteria</taxon>
        <taxon>Bacillati</taxon>
        <taxon>Bacillota</taxon>
        <taxon>Erysipelotrichia</taxon>
        <taxon>Erysipelotrichales</taxon>
        <taxon>Erysipelotrichaceae</taxon>
        <taxon>Holdemanella</taxon>
    </lineage>
</organism>
<dbReference type="Proteomes" id="UP000265489">
    <property type="component" value="Unassembled WGS sequence"/>
</dbReference>
<accession>A0A395W782</accession>
<dbReference type="AlphaFoldDB" id="A0A395W782"/>
<feature type="compositionally biased region" description="Polar residues" evidence="1">
    <location>
        <begin position="52"/>
        <end position="62"/>
    </location>
</feature>
<comment type="caution">
    <text evidence="3">The sequence shown here is derived from an EMBL/GenBank/DDBJ whole genome shotgun (WGS) entry which is preliminary data.</text>
</comment>
<dbReference type="RefSeq" id="WP_118325089.1">
    <property type="nucleotide sequence ID" value="NZ_CATXNH010000021.1"/>
</dbReference>
<proteinExistence type="predicted"/>
<gene>
    <name evidence="3" type="ORF">DWW32_05760</name>
</gene>
<evidence type="ECO:0000313" key="4">
    <source>
        <dbReference type="Proteomes" id="UP000265489"/>
    </source>
</evidence>
<evidence type="ECO:0000256" key="2">
    <source>
        <dbReference type="SAM" id="Phobius"/>
    </source>
</evidence>
<protein>
    <submittedName>
        <fullName evidence="3">Uncharacterized protein</fullName>
    </submittedName>
</protein>
<evidence type="ECO:0000256" key="1">
    <source>
        <dbReference type="SAM" id="MobiDB-lite"/>
    </source>
</evidence>
<dbReference type="EMBL" id="QRYQ01000008">
    <property type="protein sequence ID" value="RGU91904.1"/>
    <property type="molecule type" value="Genomic_DNA"/>
</dbReference>
<evidence type="ECO:0000313" key="3">
    <source>
        <dbReference type="EMBL" id="RGU91904.1"/>
    </source>
</evidence>
<feature type="region of interest" description="Disordered" evidence="1">
    <location>
        <begin position="52"/>
        <end position="85"/>
    </location>
</feature>
<reference evidence="3 4" key="1">
    <citation type="submission" date="2018-08" db="EMBL/GenBank/DDBJ databases">
        <title>A genome reference for cultivated species of the human gut microbiota.</title>
        <authorList>
            <person name="Zou Y."/>
            <person name="Xue W."/>
            <person name="Luo G."/>
        </authorList>
    </citation>
    <scope>NUCLEOTIDE SEQUENCE [LARGE SCALE GENOMIC DNA]</scope>
    <source>
        <strain evidence="3 4">AF15-20</strain>
    </source>
</reference>
<name>A0A395W782_9FIRM</name>
<keyword evidence="2" id="KW-0812">Transmembrane</keyword>
<keyword evidence="2" id="KW-0472">Membrane</keyword>
<dbReference type="GeneID" id="66580403"/>
<keyword evidence="2" id="KW-1133">Transmembrane helix</keyword>
<feature type="transmembrane region" description="Helical" evidence="2">
    <location>
        <begin position="6"/>
        <end position="38"/>
    </location>
</feature>
<sequence length="85" mass="9936">MDSILTLIAFFVVIFIFWTLASWLLPIILPIIIVFWIISLFTQRRHVHVHTYNSTQTQNEQPKSAPKHGAIDVEYTEHEDDGDEQ</sequence>